<sequence>MPGLNASFTLTNISLQKECIQCPAGMPGPVGLPGFVKLNASRGLPGDVGVCVFENIFWISLTLNFIKDRQAQSDK</sequence>
<gene>
    <name evidence="1" type="ORF">MENTE1834_LOCUS13672</name>
</gene>
<dbReference type="Proteomes" id="UP001497535">
    <property type="component" value="Unassembled WGS sequence"/>
</dbReference>
<proteinExistence type="predicted"/>
<name>A0ACB0YKW5_MELEN</name>
<evidence type="ECO:0000313" key="1">
    <source>
        <dbReference type="EMBL" id="CAK5051672.1"/>
    </source>
</evidence>
<reference evidence="1" key="1">
    <citation type="submission" date="2023-11" db="EMBL/GenBank/DDBJ databases">
        <authorList>
            <person name="Poullet M."/>
        </authorList>
    </citation>
    <scope>NUCLEOTIDE SEQUENCE</scope>
    <source>
        <strain evidence="1">E1834</strain>
    </source>
</reference>
<keyword evidence="2" id="KW-1185">Reference proteome</keyword>
<organism evidence="1 2">
    <name type="scientific">Meloidogyne enterolobii</name>
    <name type="common">Root-knot nematode worm</name>
    <name type="synonym">Meloidogyne mayaguensis</name>
    <dbReference type="NCBI Taxonomy" id="390850"/>
    <lineage>
        <taxon>Eukaryota</taxon>
        <taxon>Metazoa</taxon>
        <taxon>Ecdysozoa</taxon>
        <taxon>Nematoda</taxon>
        <taxon>Chromadorea</taxon>
        <taxon>Rhabditida</taxon>
        <taxon>Tylenchina</taxon>
        <taxon>Tylenchomorpha</taxon>
        <taxon>Tylenchoidea</taxon>
        <taxon>Meloidogynidae</taxon>
        <taxon>Meloidogyninae</taxon>
        <taxon>Meloidogyne</taxon>
    </lineage>
</organism>
<evidence type="ECO:0000313" key="2">
    <source>
        <dbReference type="Proteomes" id="UP001497535"/>
    </source>
</evidence>
<protein>
    <submittedName>
        <fullName evidence="1">Uncharacterized protein</fullName>
    </submittedName>
</protein>
<comment type="caution">
    <text evidence="1">The sequence shown here is derived from an EMBL/GenBank/DDBJ whole genome shotgun (WGS) entry which is preliminary data.</text>
</comment>
<dbReference type="EMBL" id="CAVMJV010000014">
    <property type="protein sequence ID" value="CAK5051672.1"/>
    <property type="molecule type" value="Genomic_DNA"/>
</dbReference>
<accession>A0ACB0YKW5</accession>